<keyword evidence="4" id="KW-1185">Reference proteome</keyword>
<accession>A0A2X0II77</accession>
<dbReference type="SUPFAM" id="SSF54637">
    <property type="entry name" value="Thioesterase/thiol ester dehydrase-isomerase"/>
    <property type="match status" value="2"/>
</dbReference>
<dbReference type="PANTHER" id="PTHR43841:SF1">
    <property type="entry name" value="3-HYDROXYACYL-THIOESTER DEHYDRATASE X"/>
    <property type="match status" value="1"/>
</dbReference>
<evidence type="ECO:0000256" key="1">
    <source>
        <dbReference type="ARBA" id="ARBA00005254"/>
    </source>
</evidence>
<sequence length="300" mass="32834">MTDVQPAPEPASVRELTDLPDLVGLYARAVLPKPRHRAPFAGESAVALRAVAADPERLRRYREVCGYGDAASDRLPAAYPHLTAFPLSMQLMTARDFPLPVLGLVHLANRIRQLSPIAPDAVLDHVVRASAPRQHSKGEVFEIVAEARGTASGELLWRSVSTYLHRGSGGGPAARAVDEDLPRSPQLDEEWELPGDLGRRYGAVSGDRNPIHLHPLTARLFGFRRAIAHGMWSKARALAALDRHAGLPDGFTVGVDFRRPVLLPGTARFAAARLGEDGWAFQLTDRDGEQRHLLGRLNRH</sequence>
<feature type="domain" description="MaoC-like" evidence="2">
    <location>
        <begin position="199"/>
        <end position="279"/>
    </location>
</feature>
<dbReference type="Proteomes" id="UP000248889">
    <property type="component" value="Unassembled WGS sequence"/>
</dbReference>
<dbReference type="EMBL" id="QKYN01000059">
    <property type="protein sequence ID" value="RAG84784.1"/>
    <property type="molecule type" value="Genomic_DNA"/>
</dbReference>
<dbReference type="AlphaFoldDB" id="A0A2X0II77"/>
<comment type="similarity">
    <text evidence="1">Belongs to the enoyl-CoA hydratase/isomerase family.</text>
</comment>
<proteinExistence type="inferred from homology"/>
<dbReference type="Gene3D" id="3.10.129.10">
    <property type="entry name" value="Hotdog Thioesterase"/>
    <property type="match status" value="1"/>
</dbReference>
<dbReference type="OrthoDB" id="9774179at2"/>
<dbReference type="InterPro" id="IPR029069">
    <property type="entry name" value="HotDog_dom_sf"/>
</dbReference>
<evidence type="ECO:0000313" key="3">
    <source>
        <dbReference type="EMBL" id="RAG84784.1"/>
    </source>
</evidence>
<gene>
    <name evidence="3" type="ORF">DN069_15210</name>
</gene>
<dbReference type="Pfam" id="PF01575">
    <property type="entry name" value="MaoC_dehydratas"/>
    <property type="match status" value="1"/>
</dbReference>
<name>A0A2X0II77_9ACTN</name>
<dbReference type="PANTHER" id="PTHR43841">
    <property type="entry name" value="3-HYDROXYACYL-THIOESTER DEHYDRATASE HTDX-RELATED"/>
    <property type="match status" value="1"/>
</dbReference>
<organism evidence="3 4">
    <name type="scientific">Streptacidiphilus pinicola</name>
    <dbReference type="NCBI Taxonomy" id="2219663"/>
    <lineage>
        <taxon>Bacteria</taxon>
        <taxon>Bacillati</taxon>
        <taxon>Actinomycetota</taxon>
        <taxon>Actinomycetes</taxon>
        <taxon>Kitasatosporales</taxon>
        <taxon>Streptomycetaceae</taxon>
        <taxon>Streptacidiphilus</taxon>
    </lineage>
</organism>
<evidence type="ECO:0000313" key="4">
    <source>
        <dbReference type="Proteomes" id="UP000248889"/>
    </source>
</evidence>
<comment type="caution">
    <text evidence="3">The sequence shown here is derived from an EMBL/GenBank/DDBJ whole genome shotgun (WGS) entry which is preliminary data.</text>
</comment>
<evidence type="ECO:0000259" key="2">
    <source>
        <dbReference type="Pfam" id="PF01575"/>
    </source>
</evidence>
<protein>
    <recommendedName>
        <fullName evidence="2">MaoC-like domain-containing protein</fullName>
    </recommendedName>
</protein>
<dbReference type="RefSeq" id="WP_111501519.1">
    <property type="nucleotide sequence ID" value="NZ_QKYN01000059.1"/>
</dbReference>
<dbReference type="InterPro" id="IPR002539">
    <property type="entry name" value="MaoC-like_dom"/>
</dbReference>
<reference evidence="3 4" key="1">
    <citation type="submission" date="2018-06" db="EMBL/GenBank/DDBJ databases">
        <title>Streptacidiphilus pinicola sp. nov., isolated from pine grove soil.</title>
        <authorList>
            <person name="Roh S.G."/>
            <person name="Park S."/>
            <person name="Kim M.-K."/>
            <person name="Yun B.-R."/>
            <person name="Park J."/>
            <person name="Kim M.J."/>
            <person name="Kim Y.S."/>
            <person name="Kim S.B."/>
        </authorList>
    </citation>
    <scope>NUCLEOTIDE SEQUENCE [LARGE SCALE GENOMIC DNA]</scope>
    <source>
        <strain evidence="3 4">MMS16-CNU450</strain>
    </source>
</reference>